<evidence type="ECO:0000313" key="2">
    <source>
        <dbReference type="EMBL" id="MFC5511138.1"/>
    </source>
</evidence>
<evidence type="ECO:0000313" key="3">
    <source>
        <dbReference type="Proteomes" id="UP001596031"/>
    </source>
</evidence>
<dbReference type="RefSeq" id="WP_379719408.1">
    <property type="nucleotide sequence ID" value="NZ_JBHSMS010000026.1"/>
</dbReference>
<feature type="transmembrane region" description="Helical" evidence="1">
    <location>
        <begin position="6"/>
        <end position="24"/>
    </location>
</feature>
<feature type="transmembrane region" description="Helical" evidence="1">
    <location>
        <begin position="72"/>
        <end position="93"/>
    </location>
</feature>
<evidence type="ECO:0000256" key="1">
    <source>
        <dbReference type="SAM" id="Phobius"/>
    </source>
</evidence>
<sequence>MYDLLPHILFAGAAISMFFVGATLRHRLMSHRMIGRRPILSSLSFGRMWSFIWSATALLVTSFVMAGSQNSGGPWAAATAVLFAIVFALIWLISQRCVSFLTQNFTFVFRWERAGEVSLHVNVRGPVMFSHLFTGKRRRARLVRQGMQEIRRALELSRQLPTQVSTLTLASPWFGHGRHGATLEQLGEVLRTTFPAVEIELVSITKTRLDGMLLLITPMGREWHRVAQGRGIEVAGYRTARTAGA</sequence>
<reference evidence="3" key="1">
    <citation type="journal article" date="2019" name="Int. J. Syst. Evol. Microbiol.">
        <title>The Global Catalogue of Microorganisms (GCM) 10K type strain sequencing project: providing services to taxonomists for standard genome sequencing and annotation.</title>
        <authorList>
            <consortium name="The Broad Institute Genomics Platform"/>
            <consortium name="The Broad Institute Genome Sequencing Center for Infectious Disease"/>
            <person name="Wu L."/>
            <person name="Ma J."/>
        </authorList>
    </citation>
    <scope>NUCLEOTIDE SEQUENCE [LARGE SCALE GENOMIC DNA]</scope>
    <source>
        <strain evidence="3">CCUG 38813</strain>
    </source>
</reference>
<accession>A0ABW0PFS4</accession>
<keyword evidence="1" id="KW-1133">Transmembrane helix</keyword>
<name>A0ABW0PFS4_9BURK</name>
<keyword evidence="3" id="KW-1185">Reference proteome</keyword>
<protein>
    <submittedName>
        <fullName evidence="2">Uncharacterized protein</fullName>
    </submittedName>
</protein>
<dbReference type="Proteomes" id="UP001596031">
    <property type="component" value="Unassembled WGS sequence"/>
</dbReference>
<feature type="transmembrane region" description="Helical" evidence="1">
    <location>
        <begin position="45"/>
        <end position="66"/>
    </location>
</feature>
<gene>
    <name evidence="2" type="ORF">ACFPOU_08355</name>
</gene>
<comment type="caution">
    <text evidence="2">The sequence shown here is derived from an EMBL/GenBank/DDBJ whole genome shotgun (WGS) entry which is preliminary data.</text>
</comment>
<keyword evidence="1" id="KW-0812">Transmembrane</keyword>
<proteinExistence type="predicted"/>
<keyword evidence="1" id="KW-0472">Membrane</keyword>
<organism evidence="2 3">
    <name type="scientific">Massilia jejuensis</name>
    <dbReference type="NCBI Taxonomy" id="648894"/>
    <lineage>
        <taxon>Bacteria</taxon>
        <taxon>Pseudomonadati</taxon>
        <taxon>Pseudomonadota</taxon>
        <taxon>Betaproteobacteria</taxon>
        <taxon>Burkholderiales</taxon>
        <taxon>Oxalobacteraceae</taxon>
        <taxon>Telluria group</taxon>
        <taxon>Massilia</taxon>
    </lineage>
</organism>
<dbReference type="EMBL" id="JBHSMS010000026">
    <property type="protein sequence ID" value="MFC5511138.1"/>
    <property type="molecule type" value="Genomic_DNA"/>
</dbReference>